<evidence type="ECO:0000313" key="9">
    <source>
        <dbReference type="Proteomes" id="UP000295794"/>
    </source>
</evidence>
<keyword evidence="2 6" id="KW-0255">Endonuclease</keyword>
<dbReference type="OrthoDB" id="9805504at2"/>
<keyword evidence="4" id="KW-0732">Signal</keyword>
<evidence type="ECO:0000259" key="5">
    <source>
        <dbReference type="PROSITE" id="PS50830"/>
    </source>
</evidence>
<dbReference type="SMART" id="SM00318">
    <property type="entry name" value="SNc"/>
    <property type="match status" value="1"/>
</dbReference>
<dbReference type="PROSITE" id="PS50830">
    <property type="entry name" value="TNASE_3"/>
    <property type="match status" value="1"/>
</dbReference>
<evidence type="ECO:0000256" key="1">
    <source>
        <dbReference type="ARBA" id="ARBA00022722"/>
    </source>
</evidence>
<accession>A0A377Q5D4</accession>
<dbReference type="EMBL" id="UGHR01000001">
    <property type="protein sequence ID" value="STQ90017.1"/>
    <property type="molecule type" value="Genomic_DNA"/>
</dbReference>
<evidence type="ECO:0000256" key="2">
    <source>
        <dbReference type="ARBA" id="ARBA00022759"/>
    </source>
</evidence>
<dbReference type="GO" id="GO:0016787">
    <property type="term" value="F:hydrolase activity"/>
    <property type="evidence" value="ECO:0007669"/>
    <property type="project" value="UniProtKB-KW"/>
</dbReference>
<keyword evidence="1" id="KW-0540">Nuclease</keyword>
<evidence type="ECO:0000313" key="7">
    <source>
        <dbReference type="EMBL" id="TCU84551.1"/>
    </source>
</evidence>
<feature type="signal peptide" evidence="4">
    <location>
        <begin position="1"/>
        <end position="22"/>
    </location>
</feature>
<dbReference type="Pfam" id="PF05901">
    <property type="entry name" value="Excalibur"/>
    <property type="match status" value="1"/>
</dbReference>
<dbReference type="GO" id="GO:0004519">
    <property type="term" value="F:endonuclease activity"/>
    <property type="evidence" value="ECO:0007669"/>
    <property type="project" value="UniProtKB-KW"/>
</dbReference>
<dbReference type="AlphaFoldDB" id="A0A377Q5D4"/>
<evidence type="ECO:0000256" key="3">
    <source>
        <dbReference type="ARBA" id="ARBA00022801"/>
    </source>
</evidence>
<dbReference type="PANTHER" id="PTHR12302">
    <property type="entry name" value="EBNA2 BINDING PROTEIN P100"/>
    <property type="match status" value="1"/>
</dbReference>
<protein>
    <submittedName>
        <fullName evidence="6 7">Endonuclease yncB</fullName>
        <ecNumber evidence="6">3.1.-.-</ecNumber>
    </submittedName>
</protein>
<dbReference type="GO" id="GO:0003676">
    <property type="term" value="F:nucleic acid binding"/>
    <property type="evidence" value="ECO:0007669"/>
    <property type="project" value="InterPro"/>
</dbReference>
<dbReference type="EC" id="3.1.-.-" evidence="6"/>
<sequence length="216" mass="24169">MRSLSVLKIMLLMFVLLKSAYAQTSEIQAKVYGVMDGDTISVVTLDKKQIKIRLSQIDAPESKQPQGQKSKQSLSDLVYGKTVTIKTESVDKYGRTIGTIFVNGVDVNLEQIKRGMAWFYTQYGHDSVYREAEKKAKSLRIGLWNDSAPTPPWEWRHGSKLSSSTLSTSPLLSSCGVKQYCKEMSSCAEAQMYLTKCGRTKLDRDRDGVACESLCK</sequence>
<dbReference type="Pfam" id="PF00565">
    <property type="entry name" value="SNase"/>
    <property type="match status" value="1"/>
</dbReference>
<name>A0A377Q5D4_9NEIS</name>
<proteinExistence type="predicted"/>
<dbReference type="InterPro" id="IPR008613">
    <property type="entry name" value="Excalibur_Ca-bd_domain"/>
</dbReference>
<dbReference type="Proteomes" id="UP000255108">
    <property type="component" value="Unassembled WGS sequence"/>
</dbReference>
<dbReference type="InterPro" id="IPR016071">
    <property type="entry name" value="Staphylococal_nuclease_OB-fold"/>
</dbReference>
<dbReference type="PANTHER" id="PTHR12302:SF3">
    <property type="entry name" value="SERINE_THREONINE-PROTEIN KINASE 31"/>
    <property type="match status" value="1"/>
</dbReference>
<feature type="domain" description="TNase-like" evidence="5">
    <location>
        <begin position="25"/>
        <end position="146"/>
    </location>
</feature>
<keyword evidence="9" id="KW-1185">Reference proteome</keyword>
<dbReference type="Gene3D" id="2.40.50.90">
    <property type="match status" value="1"/>
</dbReference>
<dbReference type="InterPro" id="IPR002071">
    <property type="entry name" value="Thermonucl_AS"/>
</dbReference>
<dbReference type="RefSeq" id="WP_115226404.1">
    <property type="nucleotide sequence ID" value="NZ_CAWOLO010000009.1"/>
</dbReference>
<evidence type="ECO:0000313" key="8">
    <source>
        <dbReference type="Proteomes" id="UP000255108"/>
    </source>
</evidence>
<dbReference type="EMBL" id="SMBT01000009">
    <property type="protein sequence ID" value="TCU84551.1"/>
    <property type="molecule type" value="Genomic_DNA"/>
</dbReference>
<evidence type="ECO:0000256" key="4">
    <source>
        <dbReference type="SAM" id="SignalP"/>
    </source>
</evidence>
<dbReference type="PROSITE" id="PS01123">
    <property type="entry name" value="TNASE_1"/>
    <property type="match status" value="1"/>
</dbReference>
<dbReference type="InterPro" id="IPR035437">
    <property type="entry name" value="SNase_OB-fold_sf"/>
</dbReference>
<reference evidence="7 9" key="2">
    <citation type="submission" date="2019-03" db="EMBL/GenBank/DDBJ databases">
        <title>Genomic Encyclopedia of Type Strains, Phase IV (KMG-IV): sequencing the most valuable type-strain genomes for metagenomic binning, comparative biology and taxonomic classification.</title>
        <authorList>
            <person name="Goeker M."/>
        </authorList>
    </citation>
    <scope>NUCLEOTIDE SEQUENCE [LARGE SCALE GENOMIC DNA]</scope>
    <source>
        <strain evidence="7 9">DSM 3764</strain>
    </source>
</reference>
<feature type="chain" id="PRO_5016564811" evidence="4">
    <location>
        <begin position="23"/>
        <end position="216"/>
    </location>
</feature>
<keyword evidence="3 6" id="KW-0378">Hydrolase</keyword>
<dbReference type="CDD" id="cd00175">
    <property type="entry name" value="SNc"/>
    <property type="match status" value="1"/>
</dbReference>
<organism evidence="6 8">
    <name type="scientific">Iodobacter fluviatilis</name>
    <dbReference type="NCBI Taxonomy" id="537"/>
    <lineage>
        <taxon>Bacteria</taxon>
        <taxon>Pseudomonadati</taxon>
        <taxon>Pseudomonadota</taxon>
        <taxon>Betaproteobacteria</taxon>
        <taxon>Neisseriales</taxon>
        <taxon>Chitinibacteraceae</taxon>
        <taxon>Iodobacter</taxon>
    </lineage>
</organism>
<evidence type="ECO:0000313" key="6">
    <source>
        <dbReference type="EMBL" id="STQ90017.1"/>
    </source>
</evidence>
<dbReference type="SUPFAM" id="SSF50199">
    <property type="entry name" value="Staphylococcal nuclease"/>
    <property type="match status" value="1"/>
</dbReference>
<dbReference type="Proteomes" id="UP000295794">
    <property type="component" value="Unassembled WGS sequence"/>
</dbReference>
<dbReference type="SMART" id="SM00894">
    <property type="entry name" value="Excalibur"/>
    <property type="match status" value="1"/>
</dbReference>
<gene>
    <name evidence="6" type="primary">yncB</name>
    <name evidence="7" type="ORF">EV682_10976</name>
    <name evidence="6" type="ORF">NCTC11159_01075</name>
</gene>
<reference evidence="6 8" key="1">
    <citation type="submission" date="2018-06" db="EMBL/GenBank/DDBJ databases">
        <authorList>
            <consortium name="Pathogen Informatics"/>
            <person name="Doyle S."/>
        </authorList>
    </citation>
    <scope>NUCLEOTIDE SEQUENCE [LARGE SCALE GENOMIC DNA]</scope>
    <source>
        <strain evidence="6 8">NCTC11159</strain>
    </source>
</reference>